<reference evidence="2 3" key="1">
    <citation type="submission" date="2024-02" db="EMBL/GenBank/DDBJ databases">
        <title>De novo assembly and annotation of 12 fungi associated with fruit tree decline syndrome in Ontario, Canada.</title>
        <authorList>
            <person name="Sulman M."/>
            <person name="Ellouze W."/>
            <person name="Ilyukhin E."/>
        </authorList>
    </citation>
    <scope>NUCLEOTIDE SEQUENCE [LARGE SCALE GENOMIC DNA]</scope>
    <source>
        <strain evidence="2 3">M169</strain>
    </source>
</reference>
<feature type="compositionally biased region" description="Low complexity" evidence="1">
    <location>
        <begin position="257"/>
        <end position="274"/>
    </location>
</feature>
<accession>A0ABR1PEP8</accession>
<feature type="region of interest" description="Disordered" evidence="1">
    <location>
        <begin position="255"/>
        <end position="274"/>
    </location>
</feature>
<name>A0ABR1PEP8_DIAER</name>
<dbReference type="Proteomes" id="UP001430848">
    <property type="component" value="Unassembled WGS sequence"/>
</dbReference>
<proteinExistence type="predicted"/>
<evidence type="ECO:0000313" key="3">
    <source>
        <dbReference type="Proteomes" id="UP001430848"/>
    </source>
</evidence>
<sequence>MVRIRDSIAWVVEKIMPSHEGDGGLVWKTITAPWEARFEYMLETNPVALDALDESQANTINEFIIGLRNIRKYTQQTCADLLSTSGHLENVLPILGDQYIDFPVATAPTGLFPGVPIAFQMMELSKVLEKRAIYDIMRLRNQGLANIVRQWVEILNTHAGLSQRLATVGDTIQRAKTKAEIRAVTIVLFQAKRREVEPTGPTTDGRHPRDLLVDAMRGQIMLMLGDDEALRVWLRQICIQEQDEEEFDTIMRMVYRGPGNQGQSSQGPAPQQNP</sequence>
<keyword evidence="3" id="KW-1185">Reference proteome</keyword>
<comment type="caution">
    <text evidence="2">The sequence shown here is derived from an EMBL/GenBank/DDBJ whole genome shotgun (WGS) entry which is preliminary data.</text>
</comment>
<organism evidence="2 3">
    <name type="scientific">Diaporthe eres</name>
    <name type="common">Phomopsis oblonga</name>
    <dbReference type="NCBI Taxonomy" id="83184"/>
    <lineage>
        <taxon>Eukaryota</taxon>
        <taxon>Fungi</taxon>
        <taxon>Dikarya</taxon>
        <taxon>Ascomycota</taxon>
        <taxon>Pezizomycotina</taxon>
        <taxon>Sordariomycetes</taxon>
        <taxon>Sordariomycetidae</taxon>
        <taxon>Diaporthales</taxon>
        <taxon>Diaporthaceae</taxon>
        <taxon>Diaporthe</taxon>
        <taxon>Diaporthe eres species complex</taxon>
    </lineage>
</organism>
<evidence type="ECO:0000313" key="2">
    <source>
        <dbReference type="EMBL" id="KAK7734818.1"/>
    </source>
</evidence>
<protein>
    <submittedName>
        <fullName evidence="2">Uncharacterized protein</fullName>
    </submittedName>
</protein>
<dbReference type="EMBL" id="JAKNSF020000015">
    <property type="protein sequence ID" value="KAK7734818.1"/>
    <property type="molecule type" value="Genomic_DNA"/>
</dbReference>
<evidence type="ECO:0000256" key="1">
    <source>
        <dbReference type="SAM" id="MobiDB-lite"/>
    </source>
</evidence>
<gene>
    <name evidence="2" type="ORF">SLS63_004238</name>
</gene>